<evidence type="ECO:0000313" key="8">
    <source>
        <dbReference type="Proteomes" id="UP000241394"/>
    </source>
</evidence>
<dbReference type="Gramene" id="PSS14438">
    <property type="protein sequence ID" value="PSS14438"/>
    <property type="gene ID" value="CEY00_Acc15006"/>
</dbReference>
<sequence length="275" mass="29727">MKRCELCKSAAMIFCESDQASLCWECDAKVHSANFLVARHSRTLLCHVCQSTTAWSASGGRLGRTVSVCHSCVDGCERVDERERGDGDEIDVEEDEYGDYDDQDDEDDDDENEEEEVSGDDEDGDNQVVPWSSTPPRSATSSSSSEDSSNRFSNGDRAVSLKRLYENEADLHSDDDLGCSSSFLKISAPPAGESEAALVDSLTLRPSKRGRTEPIQSVTVQHGPAGSRTAAVVEFLKRFREQDLTSGNDVSSAIGGIYELSKNPGAVDFGSSASS</sequence>
<dbReference type="PANTHER" id="PTHR31717">
    <property type="entry name" value="ZINC FINGER PROTEIN CONSTANS-LIKE 10"/>
    <property type="match status" value="1"/>
</dbReference>
<dbReference type="InterPro" id="IPR000315">
    <property type="entry name" value="Znf_B-box"/>
</dbReference>
<evidence type="ECO:0000256" key="2">
    <source>
        <dbReference type="ARBA" id="ARBA00022771"/>
    </source>
</evidence>
<dbReference type="Proteomes" id="UP000241394">
    <property type="component" value="Chromosome LG13"/>
</dbReference>
<dbReference type="OrthoDB" id="153872at2759"/>
<keyword evidence="2 4" id="KW-0863">Zinc-finger</keyword>
<evidence type="ECO:0000313" key="7">
    <source>
        <dbReference type="EMBL" id="PSS14438.1"/>
    </source>
</evidence>
<reference evidence="7 8" key="1">
    <citation type="submission" date="2017-07" db="EMBL/GenBank/DDBJ databases">
        <title>An improved, manually edited Actinidia chinensis var. chinensis (kiwifruit) genome highlights the challenges associated with draft genomes and gene prediction in plants.</title>
        <authorList>
            <person name="Pilkington S."/>
            <person name="Crowhurst R."/>
            <person name="Hilario E."/>
            <person name="Nardozza S."/>
            <person name="Fraser L."/>
            <person name="Peng Y."/>
            <person name="Gunaseelan K."/>
            <person name="Simpson R."/>
            <person name="Tahir J."/>
            <person name="Deroles S."/>
            <person name="Templeton K."/>
            <person name="Luo Z."/>
            <person name="Davy M."/>
            <person name="Cheng C."/>
            <person name="Mcneilage M."/>
            <person name="Scaglione D."/>
            <person name="Liu Y."/>
            <person name="Zhang Q."/>
            <person name="Datson P."/>
            <person name="De Silva N."/>
            <person name="Gardiner S."/>
            <person name="Bassett H."/>
            <person name="Chagne D."/>
            <person name="Mccallum J."/>
            <person name="Dzierzon H."/>
            <person name="Deng C."/>
            <person name="Wang Y.-Y."/>
            <person name="Barron N."/>
            <person name="Manako K."/>
            <person name="Bowen J."/>
            <person name="Foster T."/>
            <person name="Erridge Z."/>
            <person name="Tiffin H."/>
            <person name="Waite C."/>
            <person name="Davies K."/>
            <person name="Grierson E."/>
            <person name="Laing W."/>
            <person name="Kirk R."/>
            <person name="Chen X."/>
            <person name="Wood M."/>
            <person name="Montefiori M."/>
            <person name="Brummell D."/>
            <person name="Schwinn K."/>
            <person name="Catanach A."/>
            <person name="Fullerton C."/>
            <person name="Li D."/>
            <person name="Meiyalaghan S."/>
            <person name="Nieuwenhuizen N."/>
            <person name="Read N."/>
            <person name="Prakash R."/>
            <person name="Hunter D."/>
            <person name="Zhang H."/>
            <person name="Mckenzie M."/>
            <person name="Knabel M."/>
            <person name="Harris A."/>
            <person name="Allan A."/>
            <person name="Chen A."/>
            <person name="Janssen B."/>
            <person name="Plunkett B."/>
            <person name="Dwamena C."/>
            <person name="Voogd C."/>
            <person name="Leif D."/>
            <person name="Lafferty D."/>
            <person name="Souleyre E."/>
            <person name="Varkonyi-Gasic E."/>
            <person name="Gambi F."/>
            <person name="Hanley J."/>
            <person name="Yao J.-L."/>
            <person name="Cheung J."/>
            <person name="David K."/>
            <person name="Warren B."/>
            <person name="Marsh K."/>
            <person name="Snowden K."/>
            <person name="Lin-Wang K."/>
            <person name="Brian L."/>
            <person name="Martinez-Sanchez M."/>
            <person name="Wang M."/>
            <person name="Ileperuma N."/>
            <person name="Macnee N."/>
            <person name="Campin R."/>
            <person name="Mcatee P."/>
            <person name="Drummond R."/>
            <person name="Espley R."/>
            <person name="Ireland H."/>
            <person name="Wu R."/>
            <person name="Atkinson R."/>
            <person name="Karunairetnam S."/>
            <person name="Bulley S."/>
            <person name="Chunkath S."/>
            <person name="Hanley Z."/>
            <person name="Storey R."/>
            <person name="Thrimawithana A."/>
            <person name="Thomson S."/>
            <person name="David C."/>
            <person name="Testolin R."/>
        </authorList>
    </citation>
    <scope>NUCLEOTIDE SEQUENCE [LARGE SCALE GENOMIC DNA]</scope>
    <source>
        <strain evidence="8">cv. Red5</strain>
        <tissue evidence="7">Young leaf</tissue>
    </source>
</reference>
<keyword evidence="1" id="KW-0479">Metal-binding</keyword>
<comment type="caution">
    <text evidence="7">The sequence shown here is derived from an EMBL/GenBank/DDBJ whole genome shotgun (WGS) entry which is preliminary data.</text>
</comment>
<dbReference type="PANTHER" id="PTHR31717:SF60">
    <property type="entry name" value="B-BOX TYPE ZINC FINGER FAMILY PROTEIN"/>
    <property type="match status" value="1"/>
</dbReference>
<protein>
    <submittedName>
        <fullName evidence="7">B-box domain protein</fullName>
    </submittedName>
</protein>
<dbReference type="InterPro" id="IPR049808">
    <property type="entry name" value="CONSTANS-like_Bbox1"/>
</dbReference>
<dbReference type="Pfam" id="PF00643">
    <property type="entry name" value="zf-B_box"/>
    <property type="match status" value="1"/>
</dbReference>
<reference evidence="8" key="2">
    <citation type="journal article" date="2018" name="BMC Genomics">
        <title>A manually annotated Actinidia chinensis var. chinensis (kiwifruit) genome highlights the challenges associated with draft genomes and gene prediction in plants.</title>
        <authorList>
            <person name="Pilkington S.M."/>
            <person name="Crowhurst R."/>
            <person name="Hilario E."/>
            <person name="Nardozza S."/>
            <person name="Fraser L."/>
            <person name="Peng Y."/>
            <person name="Gunaseelan K."/>
            <person name="Simpson R."/>
            <person name="Tahir J."/>
            <person name="Deroles S.C."/>
            <person name="Templeton K."/>
            <person name="Luo Z."/>
            <person name="Davy M."/>
            <person name="Cheng C."/>
            <person name="McNeilage M."/>
            <person name="Scaglione D."/>
            <person name="Liu Y."/>
            <person name="Zhang Q."/>
            <person name="Datson P."/>
            <person name="De Silva N."/>
            <person name="Gardiner S.E."/>
            <person name="Bassett H."/>
            <person name="Chagne D."/>
            <person name="McCallum J."/>
            <person name="Dzierzon H."/>
            <person name="Deng C."/>
            <person name="Wang Y.Y."/>
            <person name="Barron L."/>
            <person name="Manako K."/>
            <person name="Bowen J."/>
            <person name="Foster T.M."/>
            <person name="Erridge Z.A."/>
            <person name="Tiffin H."/>
            <person name="Waite C.N."/>
            <person name="Davies K.M."/>
            <person name="Grierson E.P."/>
            <person name="Laing W.A."/>
            <person name="Kirk R."/>
            <person name="Chen X."/>
            <person name="Wood M."/>
            <person name="Montefiori M."/>
            <person name="Brummell D.A."/>
            <person name="Schwinn K.E."/>
            <person name="Catanach A."/>
            <person name="Fullerton C."/>
            <person name="Li D."/>
            <person name="Meiyalaghan S."/>
            <person name="Nieuwenhuizen N."/>
            <person name="Read N."/>
            <person name="Prakash R."/>
            <person name="Hunter D."/>
            <person name="Zhang H."/>
            <person name="McKenzie M."/>
            <person name="Knabel M."/>
            <person name="Harris A."/>
            <person name="Allan A.C."/>
            <person name="Gleave A."/>
            <person name="Chen A."/>
            <person name="Janssen B.J."/>
            <person name="Plunkett B."/>
            <person name="Ampomah-Dwamena C."/>
            <person name="Voogd C."/>
            <person name="Leif D."/>
            <person name="Lafferty D."/>
            <person name="Souleyre E.J.F."/>
            <person name="Varkonyi-Gasic E."/>
            <person name="Gambi F."/>
            <person name="Hanley J."/>
            <person name="Yao J.L."/>
            <person name="Cheung J."/>
            <person name="David K.M."/>
            <person name="Warren B."/>
            <person name="Marsh K."/>
            <person name="Snowden K.C."/>
            <person name="Lin-Wang K."/>
            <person name="Brian L."/>
            <person name="Martinez-Sanchez M."/>
            <person name="Wang M."/>
            <person name="Ileperuma N."/>
            <person name="Macnee N."/>
            <person name="Campin R."/>
            <person name="McAtee P."/>
            <person name="Drummond R.S.M."/>
            <person name="Espley R.V."/>
            <person name="Ireland H.S."/>
            <person name="Wu R."/>
            <person name="Atkinson R.G."/>
            <person name="Karunairetnam S."/>
            <person name="Bulley S."/>
            <person name="Chunkath S."/>
            <person name="Hanley Z."/>
            <person name="Storey R."/>
            <person name="Thrimawithana A.H."/>
            <person name="Thomson S."/>
            <person name="David C."/>
            <person name="Testolin R."/>
            <person name="Huang H."/>
            <person name="Hellens R.P."/>
            <person name="Schaffer R.J."/>
        </authorList>
    </citation>
    <scope>NUCLEOTIDE SEQUENCE [LARGE SCALE GENOMIC DNA]</scope>
    <source>
        <strain evidence="8">cv. Red5</strain>
    </source>
</reference>
<evidence type="ECO:0000256" key="4">
    <source>
        <dbReference type="PROSITE-ProRule" id="PRU00024"/>
    </source>
</evidence>
<name>A0A2R6QTI5_ACTCC</name>
<evidence type="ECO:0000256" key="3">
    <source>
        <dbReference type="ARBA" id="ARBA00022833"/>
    </source>
</evidence>
<dbReference type="GO" id="GO:0008270">
    <property type="term" value="F:zinc ion binding"/>
    <property type="evidence" value="ECO:0007669"/>
    <property type="project" value="UniProtKB-KW"/>
</dbReference>
<dbReference type="AlphaFoldDB" id="A0A2R6QTI5"/>
<dbReference type="EMBL" id="NKQK01000013">
    <property type="protein sequence ID" value="PSS14438.1"/>
    <property type="molecule type" value="Genomic_DNA"/>
</dbReference>
<dbReference type="PROSITE" id="PS50119">
    <property type="entry name" value="ZF_BBOX"/>
    <property type="match status" value="1"/>
</dbReference>
<proteinExistence type="predicted"/>
<feature type="region of interest" description="Disordered" evidence="5">
    <location>
        <begin position="83"/>
        <end position="154"/>
    </location>
</feature>
<feature type="domain" description="B box-type" evidence="6">
    <location>
        <begin position="1"/>
        <end position="45"/>
    </location>
</feature>
<evidence type="ECO:0000259" key="6">
    <source>
        <dbReference type="PROSITE" id="PS50119"/>
    </source>
</evidence>
<gene>
    <name evidence="7" type="ORF">CEY00_Acc15006</name>
</gene>
<feature type="region of interest" description="Disordered" evidence="5">
    <location>
        <begin position="207"/>
        <end position="226"/>
    </location>
</feature>
<evidence type="ECO:0000256" key="5">
    <source>
        <dbReference type="SAM" id="MobiDB-lite"/>
    </source>
</evidence>
<dbReference type="InParanoid" id="A0A2R6QTI5"/>
<dbReference type="SMART" id="SM00336">
    <property type="entry name" value="BBOX"/>
    <property type="match status" value="1"/>
</dbReference>
<accession>A0A2R6QTI5</accession>
<keyword evidence="8" id="KW-1185">Reference proteome</keyword>
<dbReference type="SMR" id="A0A2R6QTI5"/>
<feature type="compositionally biased region" description="Acidic residues" evidence="5">
    <location>
        <begin position="88"/>
        <end position="125"/>
    </location>
</feature>
<keyword evidence="3" id="KW-0862">Zinc</keyword>
<organism evidence="7 8">
    <name type="scientific">Actinidia chinensis var. chinensis</name>
    <name type="common">Chinese soft-hair kiwi</name>
    <dbReference type="NCBI Taxonomy" id="1590841"/>
    <lineage>
        <taxon>Eukaryota</taxon>
        <taxon>Viridiplantae</taxon>
        <taxon>Streptophyta</taxon>
        <taxon>Embryophyta</taxon>
        <taxon>Tracheophyta</taxon>
        <taxon>Spermatophyta</taxon>
        <taxon>Magnoliopsida</taxon>
        <taxon>eudicotyledons</taxon>
        <taxon>Gunneridae</taxon>
        <taxon>Pentapetalae</taxon>
        <taxon>asterids</taxon>
        <taxon>Ericales</taxon>
        <taxon>Actinidiaceae</taxon>
        <taxon>Actinidia</taxon>
    </lineage>
</organism>
<dbReference type="FunCoup" id="A0A2R6QTI5">
    <property type="interactions" value="4"/>
</dbReference>
<dbReference type="CDD" id="cd19821">
    <property type="entry name" value="Bbox1_BBX-like"/>
    <property type="match status" value="1"/>
</dbReference>
<feature type="compositionally biased region" description="Low complexity" evidence="5">
    <location>
        <begin position="132"/>
        <end position="153"/>
    </location>
</feature>
<evidence type="ECO:0000256" key="1">
    <source>
        <dbReference type="ARBA" id="ARBA00022723"/>
    </source>
</evidence>